<dbReference type="EMBL" id="JBFDAA010000013">
    <property type="protein sequence ID" value="KAL1122776.1"/>
    <property type="molecule type" value="Genomic_DNA"/>
</dbReference>
<gene>
    <name evidence="2" type="ORF">AAG570_003103</name>
</gene>
<dbReference type="Proteomes" id="UP001558652">
    <property type="component" value="Unassembled WGS sequence"/>
</dbReference>
<evidence type="ECO:0000256" key="1">
    <source>
        <dbReference type="SAM" id="MobiDB-lite"/>
    </source>
</evidence>
<accession>A0ABD0Y5T6</accession>
<reference evidence="2 3" key="1">
    <citation type="submission" date="2024-07" db="EMBL/GenBank/DDBJ databases">
        <title>Chromosome-level genome assembly of the water stick insect Ranatra chinensis (Heteroptera: Nepidae).</title>
        <authorList>
            <person name="Liu X."/>
        </authorList>
    </citation>
    <scope>NUCLEOTIDE SEQUENCE [LARGE SCALE GENOMIC DNA]</scope>
    <source>
        <strain evidence="2">Cailab_2021Rc</strain>
        <tissue evidence="2">Muscle</tissue>
    </source>
</reference>
<evidence type="ECO:0000313" key="2">
    <source>
        <dbReference type="EMBL" id="KAL1122776.1"/>
    </source>
</evidence>
<feature type="compositionally biased region" description="Basic and acidic residues" evidence="1">
    <location>
        <begin position="185"/>
        <end position="198"/>
    </location>
</feature>
<proteinExistence type="predicted"/>
<sequence>MPVFDGNPGDLEEWLTAAAQAGAHLEAIDQSLPNAIRTSIYGVLLRRLSPAVRADCGIEITTDLACVTRKLKEKYEGFRRPAERSAVKLLRMRRADGESPSDFAHRADQAGTDASAIGYEVRFLEKLVKEAVQMELPDKLGGHVRTLDENVSFEAVLARIDDEDEDNYQVPKEDRNLGWKTVERRRDRREVQREDRKIPPPPQPQFPQKKTNGGQRRERPKCWTSGSIEHLQRACPSLYRRDQRGQAYPPRSQSRSDGSECGPTS</sequence>
<feature type="region of interest" description="Disordered" evidence="1">
    <location>
        <begin position="185"/>
        <end position="265"/>
    </location>
</feature>
<name>A0ABD0Y5T6_9HEMI</name>
<feature type="compositionally biased region" description="Polar residues" evidence="1">
    <location>
        <begin position="251"/>
        <end position="265"/>
    </location>
</feature>
<evidence type="ECO:0008006" key="4">
    <source>
        <dbReference type="Google" id="ProtNLM"/>
    </source>
</evidence>
<evidence type="ECO:0000313" key="3">
    <source>
        <dbReference type="Proteomes" id="UP001558652"/>
    </source>
</evidence>
<protein>
    <recommendedName>
        <fullName evidence="4">Gag protein</fullName>
    </recommendedName>
</protein>
<keyword evidence="3" id="KW-1185">Reference proteome</keyword>
<organism evidence="2 3">
    <name type="scientific">Ranatra chinensis</name>
    <dbReference type="NCBI Taxonomy" id="642074"/>
    <lineage>
        <taxon>Eukaryota</taxon>
        <taxon>Metazoa</taxon>
        <taxon>Ecdysozoa</taxon>
        <taxon>Arthropoda</taxon>
        <taxon>Hexapoda</taxon>
        <taxon>Insecta</taxon>
        <taxon>Pterygota</taxon>
        <taxon>Neoptera</taxon>
        <taxon>Paraneoptera</taxon>
        <taxon>Hemiptera</taxon>
        <taxon>Heteroptera</taxon>
        <taxon>Panheteroptera</taxon>
        <taxon>Nepomorpha</taxon>
        <taxon>Nepidae</taxon>
        <taxon>Ranatrinae</taxon>
        <taxon>Ranatra</taxon>
    </lineage>
</organism>
<dbReference type="AlphaFoldDB" id="A0ABD0Y5T6"/>
<comment type="caution">
    <text evidence="2">The sequence shown here is derived from an EMBL/GenBank/DDBJ whole genome shotgun (WGS) entry which is preliminary data.</text>
</comment>